<evidence type="ECO:0000256" key="4">
    <source>
        <dbReference type="ARBA" id="ARBA00022989"/>
    </source>
</evidence>
<dbReference type="InterPro" id="IPR000731">
    <property type="entry name" value="SSD"/>
</dbReference>
<accession>A0A917D8V8</accession>
<comment type="caution">
    <text evidence="8">The sequence shown here is derived from an EMBL/GenBank/DDBJ whole genome shotgun (WGS) entry which is preliminary data.</text>
</comment>
<evidence type="ECO:0000313" key="8">
    <source>
        <dbReference type="EMBL" id="GGG13534.1"/>
    </source>
</evidence>
<dbReference type="RefSeq" id="WP_188532184.1">
    <property type="nucleotide sequence ID" value="NZ_BMGR01000011.1"/>
</dbReference>
<keyword evidence="3 6" id="KW-0812">Transmembrane</keyword>
<feature type="transmembrane region" description="Helical" evidence="6">
    <location>
        <begin position="542"/>
        <end position="562"/>
    </location>
</feature>
<comment type="subcellular location">
    <subcellularLocation>
        <location evidence="1">Cell membrane</location>
        <topology evidence="1">Multi-pass membrane protein</topology>
    </subcellularLocation>
</comment>
<evidence type="ECO:0000256" key="1">
    <source>
        <dbReference type="ARBA" id="ARBA00004651"/>
    </source>
</evidence>
<feature type="transmembrane region" description="Helical" evidence="6">
    <location>
        <begin position="569"/>
        <end position="586"/>
    </location>
</feature>
<dbReference type="EMBL" id="BMGR01000011">
    <property type="protein sequence ID" value="GGG13534.1"/>
    <property type="molecule type" value="Genomic_DNA"/>
</dbReference>
<protein>
    <submittedName>
        <fullName evidence="8">Transporter</fullName>
    </submittedName>
</protein>
<feature type="transmembrane region" description="Helical" evidence="6">
    <location>
        <begin position="225"/>
        <end position="246"/>
    </location>
</feature>
<organism evidence="8 9">
    <name type="scientific">Paenibacillus abyssi</name>
    <dbReference type="NCBI Taxonomy" id="1340531"/>
    <lineage>
        <taxon>Bacteria</taxon>
        <taxon>Bacillati</taxon>
        <taxon>Bacillota</taxon>
        <taxon>Bacilli</taxon>
        <taxon>Bacillales</taxon>
        <taxon>Paenibacillaceae</taxon>
        <taxon>Paenibacillus</taxon>
    </lineage>
</organism>
<reference evidence="8" key="1">
    <citation type="journal article" date="2014" name="Int. J. Syst. Evol. Microbiol.">
        <title>Complete genome sequence of Corynebacterium casei LMG S-19264T (=DSM 44701T), isolated from a smear-ripened cheese.</title>
        <authorList>
            <consortium name="US DOE Joint Genome Institute (JGI-PGF)"/>
            <person name="Walter F."/>
            <person name="Albersmeier A."/>
            <person name="Kalinowski J."/>
            <person name="Ruckert C."/>
        </authorList>
    </citation>
    <scope>NUCLEOTIDE SEQUENCE</scope>
    <source>
        <strain evidence="8">CGMCC 1.12987</strain>
    </source>
</reference>
<feature type="transmembrane region" description="Helical" evidence="6">
    <location>
        <begin position="638"/>
        <end position="666"/>
    </location>
</feature>
<reference evidence="8" key="2">
    <citation type="submission" date="2020-09" db="EMBL/GenBank/DDBJ databases">
        <authorList>
            <person name="Sun Q."/>
            <person name="Zhou Y."/>
        </authorList>
    </citation>
    <scope>NUCLEOTIDE SEQUENCE</scope>
    <source>
        <strain evidence="8">CGMCC 1.12987</strain>
    </source>
</reference>
<evidence type="ECO:0000256" key="3">
    <source>
        <dbReference type="ARBA" id="ARBA00022692"/>
    </source>
</evidence>
<feature type="transmembrane region" description="Helical" evidence="6">
    <location>
        <begin position="13"/>
        <end position="32"/>
    </location>
</feature>
<evidence type="ECO:0000256" key="6">
    <source>
        <dbReference type="SAM" id="Phobius"/>
    </source>
</evidence>
<feature type="domain" description="SSD" evidence="7">
    <location>
        <begin position="195"/>
        <end position="323"/>
    </location>
</feature>
<feature type="transmembrane region" description="Helical" evidence="6">
    <location>
        <begin position="298"/>
        <end position="325"/>
    </location>
</feature>
<feature type="transmembrane region" description="Helical" evidence="6">
    <location>
        <begin position="358"/>
        <end position="378"/>
    </location>
</feature>
<dbReference type="InterPro" id="IPR050545">
    <property type="entry name" value="Mycobact_MmpL"/>
</dbReference>
<name>A0A917D8V8_9BACL</name>
<proteinExistence type="predicted"/>
<gene>
    <name evidence="8" type="ORF">GCM10010916_33050</name>
</gene>
<evidence type="ECO:0000256" key="5">
    <source>
        <dbReference type="ARBA" id="ARBA00023136"/>
    </source>
</evidence>
<dbReference type="Gene3D" id="1.20.1640.10">
    <property type="entry name" value="Multidrug efflux transporter AcrB transmembrane domain"/>
    <property type="match status" value="2"/>
</dbReference>
<dbReference type="AlphaFoldDB" id="A0A917D8V8"/>
<dbReference type="GO" id="GO:0005886">
    <property type="term" value="C:plasma membrane"/>
    <property type="evidence" value="ECO:0007669"/>
    <property type="project" value="UniProtKB-SubCell"/>
</dbReference>
<feature type="transmembrane region" description="Helical" evidence="6">
    <location>
        <begin position="598"/>
        <end position="626"/>
    </location>
</feature>
<keyword evidence="9" id="KW-1185">Reference proteome</keyword>
<feature type="transmembrane region" description="Helical" evidence="6">
    <location>
        <begin position="175"/>
        <end position="205"/>
    </location>
</feature>
<evidence type="ECO:0000256" key="2">
    <source>
        <dbReference type="ARBA" id="ARBA00022475"/>
    </source>
</evidence>
<keyword evidence="2" id="KW-1003">Cell membrane</keyword>
<dbReference type="SUPFAM" id="SSF82866">
    <property type="entry name" value="Multidrug efflux transporter AcrB transmembrane domain"/>
    <property type="match status" value="2"/>
</dbReference>
<evidence type="ECO:0000259" key="7">
    <source>
        <dbReference type="PROSITE" id="PS50156"/>
    </source>
</evidence>
<evidence type="ECO:0000313" key="9">
    <source>
        <dbReference type="Proteomes" id="UP000644756"/>
    </source>
</evidence>
<dbReference type="Pfam" id="PF03176">
    <property type="entry name" value="MMPL"/>
    <property type="match status" value="2"/>
</dbReference>
<dbReference type="PANTHER" id="PTHR33406">
    <property type="entry name" value="MEMBRANE PROTEIN MJ1562-RELATED"/>
    <property type="match status" value="1"/>
</dbReference>
<sequence length="710" mass="78377">MGYHLLALISVRYAKPIILLWALFFVCFGYYAPKLPDVLKDHGLTPDGAYGEVQQILVSDFHIPEDPVLLLFEKEDHVSQEQFRRFIQTALQQLHGIEGLPQAASPLEIEGMLKENAAYALLVFKQPSYEIEPVLEEIRRRLPGSGDITVKMSGKSVVQADVNQASRHDMRQAELIGIPAAFLILWWAFGGIVSALIPIVMGIIGVTGTMGLMYGLGTKVELSNFVLNVIPMVGLALTLDFALIVVSRFREELTKSAVEPALAVTMKTAGRAVVLSAACVFLGLTGILFIPLPIFTTVALGAMAVLTVSLLLTLTLLPALLSMIWPAIQAESKPLAAGRHKVRRHSFYRYVMRRPVRMGLLASLLLIACLLPLGRMTLGIPDAASLPHGYESRRADEAYQSYFVSASVSQVHLIVQGSAYSFTKADWIKTAALIARLNRDPDVQRVDSVFSNMQMPPEQLHFLLQRPDLKRKYEPVLQRFVHGNRMLVHVTIAGAPSSKQAKDWISAWERQGETGAIRFLIGGEAKYQQEVFDAIFKHVKDVLLFVLISNFIVLFIAFRSVLIPIKIMAMNLLSLGASFGILAWIVEGGHLGMESGSIAIMIPVFIFGLVFGISMDYGVFLISRIYEVYRETQDNDQAVWMGLATTGRMITSAAAIMIAVTIPFAFGDVAGVKQLGIGIASAIFIDATIIRMILVPSLMRLLGRWNWWAP</sequence>
<dbReference type="Proteomes" id="UP000644756">
    <property type="component" value="Unassembled WGS sequence"/>
</dbReference>
<keyword evidence="4 6" id="KW-1133">Transmembrane helix</keyword>
<dbReference type="InterPro" id="IPR004869">
    <property type="entry name" value="MMPL_dom"/>
</dbReference>
<feature type="transmembrane region" description="Helical" evidence="6">
    <location>
        <begin position="272"/>
        <end position="292"/>
    </location>
</feature>
<feature type="transmembrane region" description="Helical" evidence="6">
    <location>
        <begin position="672"/>
        <end position="694"/>
    </location>
</feature>
<dbReference type="PROSITE" id="PS50156">
    <property type="entry name" value="SSD"/>
    <property type="match status" value="1"/>
</dbReference>
<keyword evidence="5 6" id="KW-0472">Membrane</keyword>
<dbReference type="PANTHER" id="PTHR33406:SF13">
    <property type="entry name" value="MEMBRANE PROTEIN YDFJ"/>
    <property type="match status" value="1"/>
</dbReference>